<dbReference type="AlphaFoldDB" id="A0A150IKM7"/>
<proteinExistence type="predicted"/>
<dbReference type="Proteomes" id="UP000092401">
    <property type="component" value="Unassembled WGS sequence"/>
</dbReference>
<comment type="caution">
    <text evidence="1">The sequence shown here is derived from an EMBL/GenBank/DDBJ whole genome shotgun (WGS) entry which is preliminary data.</text>
</comment>
<protein>
    <submittedName>
        <fullName evidence="1">Uncharacterized protein</fullName>
    </submittedName>
</protein>
<evidence type="ECO:0000313" key="2">
    <source>
        <dbReference type="Proteomes" id="UP000092401"/>
    </source>
</evidence>
<accession>A0A150IKM7</accession>
<name>A0A150IKM7_9EURY</name>
<dbReference type="EMBL" id="LNGE01000025">
    <property type="protein sequence ID" value="KYC45224.1"/>
    <property type="molecule type" value="Genomic_DNA"/>
</dbReference>
<sequence>MSAAPSISSMSISVDTVSLSNVASTCAVPVPASAVKVDVAVPFTKLDGLSTLPKSVVKATDRVLFGICPFEGFNSVIVEPL</sequence>
<gene>
    <name evidence="1" type="ORF">APG10_01031</name>
</gene>
<reference evidence="1 2" key="1">
    <citation type="journal article" date="2016" name="ISME J.">
        <title>Chasing the elusive Euryarchaeota class WSA2: genomes reveal a uniquely fastidious methyl-reducing methanogen.</title>
        <authorList>
            <person name="Nobu M.K."/>
            <person name="Narihiro T."/>
            <person name="Kuroda K."/>
            <person name="Mei R."/>
            <person name="Liu W.T."/>
        </authorList>
    </citation>
    <scope>NUCLEOTIDE SEQUENCE [LARGE SCALE GENOMIC DNA]</scope>
    <source>
        <strain evidence="1">B03fssc0709_Meth_Bin005</strain>
    </source>
</reference>
<evidence type="ECO:0000313" key="1">
    <source>
        <dbReference type="EMBL" id="KYC45224.1"/>
    </source>
</evidence>
<organism evidence="1 2">
    <name type="scientific">Candidatus Methanofastidiosum methylothiophilum</name>
    <dbReference type="NCBI Taxonomy" id="1705564"/>
    <lineage>
        <taxon>Archaea</taxon>
        <taxon>Methanobacteriati</taxon>
        <taxon>Methanobacteriota</taxon>
        <taxon>Stenosarchaea group</taxon>
        <taxon>Candidatus Methanofastidiosia</taxon>
        <taxon>Candidatus Methanofastidiosales</taxon>
        <taxon>Candidatus Methanofastidiosaceae</taxon>
        <taxon>Candidatus Methanofastidiosum</taxon>
    </lineage>
</organism>